<protein>
    <submittedName>
        <fullName evidence="1">Uncharacterized protein</fullName>
    </submittedName>
</protein>
<proteinExistence type="predicted"/>
<dbReference type="Proteomes" id="UP001162060">
    <property type="component" value="Unassembled WGS sequence"/>
</dbReference>
<evidence type="ECO:0000313" key="2">
    <source>
        <dbReference type="Proteomes" id="UP001162060"/>
    </source>
</evidence>
<reference evidence="1" key="1">
    <citation type="submission" date="2024-01" db="EMBL/GenBank/DDBJ databases">
        <authorList>
            <person name="Webb A."/>
        </authorList>
    </citation>
    <scope>NUCLEOTIDE SEQUENCE</scope>
    <source>
        <strain evidence="1">Pm1</strain>
    </source>
</reference>
<dbReference type="EMBL" id="CAKLBY020000312">
    <property type="protein sequence ID" value="CAK7945004.1"/>
    <property type="molecule type" value="Genomic_DNA"/>
</dbReference>
<comment type="caution">
    <text evidence="1">The sequence shown here is derived from an EMBL/GenBank/DDBJ whole genome shotgun (WGS) entry which is preliminary data.</text>
</comment>
<gene>
    <name evidence="1" type="ORF">PM001_LOCUS30154</name>
</gene>
<accession>A0AAV1VDI6</accession>
<sequence length="56" mass="6373">MLDAKNEVDDAGNCNNKIRPQRCVEGSRRYVGREFTRLVVRSTSEITCIDVSELDL</sequence>
<organism evidence="1 2">
    <name type="scientific">Peronospora matthiolae</name>
    <dbReference type="NCBI Taxonomy" id="2874970"/>
    <lineage>
        <taxon>Eukaryota</taxon>
        <taxon>Sar</taxon>
        <taxon>Stramenopiles</taxon>
        <taxon>Oomycota</taxon>
        <taxon>Peronosporomycetes</taxon>
        <taxon>Peronosporales</taxon>
        <taxon>Peronosporaceae</taxon>
        <taxon>Peronospora</taxon>
    </lineage>
</organism>
<name>A0AAV1VDI6_9STRA</name>
<dbReference type="AlphaFoldDB" id="A0AAV1VDI6"/>
<evidence type="ECO:0000313" key="1">
    <source>
        <dbReference type="EMBL" id="CAK7945004.1"/>
    </source>
</evidence>